<dbReference type="AlphaFoldDB" id="A0A644YGZ7"/>
<organism evidence="1">
    <name type="scientific">bioreactor metagenome</name>
    <dbReference type="NCBI Taxonomy" id="1076179"/>
    <lineage>
        <taxon>unclassified sequences</taxon>
        <taxon>metagenomes</taxon>
        <taxon>ecological metagenomes</taxon>
    </lineage>
</organism>
<accession>A0A644YGZ7</accession>
<protein>
    <submittedName>
        <fullName evidence="1">Uncharacterized protein</fullName>
    </submittedName>
</protein>
<evidence type="ECO:0000313" key="1">
    <source>
        <dbReference type="EMBL" id="MPM27268.1"/>
    </source>
</evidence>
<dbReference type="EMBL" id="VSSQ01004949">
    <property type="protein sequence ID" value="MPM27268.1"/>
    <property type="molecule type" value="Genomic_DNA"/>
</dbReference>
<comment type="caution">
    <text evidence="1">The sequence shown here is derived from an EMBL/GenBank/DDBJ whole genome shotgun (WGS) entry which is preliminary data.</text>
</comment>
<sequence>MEALAAPLDLLQHGEHRRVLDRGLQLNEEDKLKVPACHGAAFQLRHVYAKGRGLGENVVQRAGFVLTGDDQADAVGSGVNGGFLGNADEAGVVVVAVLHVPVQNAQAVQLRAGVGGQGRHMRVLPLRHQLGGGGGVVAGNHPHAGKALQKMAALADGLRVGIDFRQLVGLCAGKAQQLVADAQPGAAHNGQATALKQIVHSPDGAVGAVFNGQHAEPAQAGLHGGNHRFKALHVDDGAPGQQMVTGGLRVGALHALTGHKASLGKDLGSRRERRPHLRRHLRGRAEQLRLPGAGEVEQRGEKLMGVALLVSRFRCHPGEDFPLPCTVGDGQALLVFGGGHMFGKLHAPQKELQQLLIHRVDLFADFRKFHIEVLLLILLQKNVQQHRRHGGLHHRDGPVGHAGVVPPADHQLRLLHGAEAHGLLRL</sequence>
<name>A0A644YGZ7_9ZZZZ</name>
<reference evidence="1" key="1">
    <citation type="submission" date="2019-08" db="EMBL/GenBank/DDBJ databases">
        <authorList>
            <person name="Kucharzyk K."/>
            <person name="Murdoch R.W."/>
            <person name="Higgins S."/>
            <person name="Loffler F."/>
        </authorList>
    </citation>
    <scope>NUCLEOTIDE SEQUENCE</scope>
</reference>
<gene>
    <name evidence="1" type="ORF">SDC9_73778</name>
</gene>
<proteinExistence type="predicted"/>